<evidence type="ECO:0000256" key="7">
    <source>
        <dbReference type="RuleBase" id="RU004417"/>
    </source>
</evidence>
<dbReference type="InterPro" id="IPR033922">
    <property type="entry name" value="NAD_bind_Glu_DH"/>
</dbReference>
<dbReference type="InterPro" id="IPR006096">
    <property type="entry name" value="Glu/Leu/Phe/Val/Trp_DH_C"/>
</dbReference>
<feature type="site" description="Important for catalysis" evidence="6">
    <location>
        <position position="148"/>
    </location>
</feature>
<evidence type="ECO:0000313" key="9">
    <source>
        <dbReference type="EMBL" id="PNR96094.1"/>
    </source>
</evidence>
<dbReference type="PRINTS" id="PR00082">
    <property type="entry name" value="GLFDHDRGNASE"/>
</dbReference>
<dbReference type="InterPro" id="IPR033524">
    <property type="entry name" value="Glu/Leu/Phe/Val_DH_AS"/>
</dbReference>
<proteinExistence type="inferred from homology"/>
<dbReference type="InterPro" id="IPR006095">
    <property type="entry name" value="Glu/Leu/Phe/Val/Trp_DH"/>
</dbReference>
<dbReference type="Pfam" id="PF00208">
    <property type="entry name" value="ELFV_dehydrog"/>
    <property type="match status" value="1"/>
</dbReference>
<feature type="binding site" evidence="5">
    <location>
        <position position="229"/>
    </location>
    <ligand>
        <name>NAD(+)</name>
        <dbReference type="ChEBI" id="CHEBI:57540"/>
    </ligand>
</feature>
<keyword evidence="2 3" id="KW-0560">Oxidoreductase</keyword>
<comment type="caution">
    <text evidence="9">The sequence shown here is derived from an EMBL/GenBank/DDBJ whole genome shotgun (WGS) entry which is preliminary data.</text>
</comment>
<dbReference type="PROSITE" id="PS00074">
    <property type="entry name" value="GLFV_DEHYDROGENASE"/>
    <property type="match status" value="1"/>
</dbReference>
<evidence type="ECO:0000256" key="4">
    <source>
        <dbReference type="PIRSR" id="PIRSR000185-1"/>
    </source>
</evidence>
<dbReference type="Gene3D" id="3.40.50.10860">
    <property type="entry name" value="Leucine Dehydrogenase, chain A, domain 1"/>
    <property type="match status" value="1"/>
</dbReference>
<comment type="similarity">
    <text evidence="1 3 7">Belongs to the Glu/Leu/Phe/Val dehydrogenases family.</text>
</comment>
<dbReference type="Gene3D" id="3.40.50.720">
    <property type="entry name" value="NAD(P)-binding Rossmann-like Domain"/>
    <property type="match status" value="1"/>
</dbReference>
<dbReference type="Pfam" id="PF02812">
    <property type="entry name" value="ELFV_dehydrog_N"/>
    <property type="match status" value="1"/>
</dbReference>
<name>A0A2K1NZY8_9BACT</name>
<feature type="binding site" evidence="5">
    <location>
        <position position="72"/>
    </location>
    <ligand>
        <name>substrate</name>
    </ligand>
</feature>
<dbReference type="SMART" id="SM00839">
    <property type="entry name" value="ELFV_dehydrog"/>
    <property type="match status" value="1"/>
</dbReference>
<keyword evidence="5" id="KW-0547">Nucleotide-binding</keyword>
<dbReference type="GO" id="GO:0000166">
    <property type="term" value="F:nucleotide binding"/>
    <property type="evidence" value="ECO:0007669"/>
    <property type="project" value="UniProtKB-KW"/>
</dbReference>
<dbReference type="InterPro" id="IPR014362">
    <property type="entry name" value="Glu_DH"/>
</dbReference>
<evidence type="ECO:0000256" key="3">
    <source>
        <dbReference type="PIRNR" id="PIRNR000185"/>
    </source>
</evidence>
<dbReference type="CDD" id="cd01076">
    <property type="entry name" value="NAD_bind_1_Glu_DH"/>
    <property type="match status" value="1"/>
</dbReference>
<feature type="active site" description="Proton donor" evidence="4">
    <location>
        <position position="108"/>
    </location>
</feature>
<evidence type="ECO:0000256" key="6">
    <source>
        <dbReference type="PIRSR" id="PIRSR000185-3"/>
    </source>
</evidence>
<dbReference type="GO" id="GO:0004352">
    <property type="term" value="F:glutamate dehydrogenase (NAD+) activity"/>
    <property type="evidence" value="ECO:0007669"/>
    <property type="project" value="TreeGrafter"/>
</dbReference>
<dbReference type="GO" id="GO:0006538">
    <property type="term" value="P:L-glutamate catabolic process"/>
    <property type="evidence" value="ECO:0007669"/>
    <property type="project" value="TreeGrafter"/>
</dbReference>
<reference evidence="9 10" key="1">
    <citation type="submission" date="2013-12" db="EMBL/GenBank/DDBJ databases">
        <title>Comparative genomics of Petrotoga isolates.</title>
        <authorList>
            <person name="Nesbo C.L."/>
            <person name="Charchuk R."/>
            <person name="Chow K."/>
        </authorList>
    </citation>
    <scope>NUCLEOTIDE SEQUENCE [LARGE SCALE GENOMIC DNA]</scope>
    <source>
        <strain evidence="9 10">DSM 13574</strain>
    </source>
</reference>
<evidence type="ECO:0000256" key="2">
    <source>
        <dbReference type="ARBA" id="ARBA00023002"/>
    </source>
</evidence>
<dbReference type="FunFam" id="3.40.50.10860:FF:000003">
    <property type="entry name" value="Glutamate dehydrogenase"/>
    <property type="match status" value="1"/>
</dbReference>
<dbReference type="InterPro" id="IPR046346">
    <property type="entry name" value="Aminoacid_DH-like_N_sf"/>
</dbReference>
<dbReference type="EMBL" id="AZRL01000016">
    <property type="protein sequence ID" value="PNR96094.1"/>
    <property type="molecule type" value="Genomic_DNA"/>
</dbReference>
<sequence length="431" mass="48488">MEETKKVSLFDNAVKQFDRAARIMELDRNLREVLIKPKRELTVNFPVRMDDGSIKVFTGYRVQHNVSRGPAKGGIRYHPNVTLDEVKALAFWMTWKSAVVDIPYGGAKGGVTVDPFKLSDSELERLSRRFFSEIQIIIGEEKDIPAPDVNTDGQIMSWWMDTYSMNIGHTTLGIVTGKPLEIGGSEGRTEATGRGVNICIEEAVKYLRDKGKLNKKDEEITVAIQGFGNVGSYLALTLTEETKFKLVAISDYSGGFYKESGFTSEEIRKLMDRTRGRKALLLDVNEEGYKEITNEELLKLDVDVFAPCALENAVNEDNADEIRAKLIVEGANGPLTPEADEILLSKNVFIVPDFLANAGGVTVSYFEWVQGLQWNFWELEDIRKALHKKMKNAFCDVAQTMEKYEVDMRTAAYVRAIERVANATKLRGIYP</sequence>
<evidence type="ECO:0000256" key="1">
    <source>
        <dbReference type="ARBA" id="ARBA00006382"/>
    </source>
</evidence>
<protein>
    <recommendedName>
        <fullName evidence="3">Glutamate dehydrogenase</fullName>
    </recommendedName>
</protein>
<evidence type="ECO:0000256" key="5">
    <source>
        <dbReference type="PIRSR" id="PIRSR000185-2"/>
    </source>
</evidence>
<gene>
    <name evidence="9" type="ORF">X929_06295</name>
</gene>
<dbReference type="Proteomes" id="UP000236434">
    <property type="component" value="Unassembled WGS sequence"/>
</dbReference>
<dbReference type="SUPFAM" id="SSF51735">
    <property type="entry name" value="NAD(P)-binding Rossmann-fold domains"/>
    <property type="match status" value="1"/>
</dbReference>
<dbReference type="InterPro" id="IPR006097">
    <property type="entry name" value="Glu/Leu/Phe/Val/Trp_DH_dimer"/>
</dbReference>
<dbReference type="PANTHER" id="PTHR11606">
    <property type="entry name" value="GLUTAMATE DEHYDROGENASE"/>
    <property type="match status" value="1"/>
</dbReference>
<feature type="domain" description="Glutamate/phenylalanine/leucine/valine/L-tryptophan dehydrogenase C-terminal" evidence="8">
    <location>
        <begin position="185"/>
        <end position="428"/>
    </location>
</feature>
<accession>A0A2K1NZY8</accession>
<dbReference type="RefSeq" id="WP_103067152.1">
    <property type="nucleotide sequence ID" value="NZ_AZRL01000016.1"/>
</dbReference>
<dbReference type="PANTHER" id="PTHR11606:SF13">
    <property type="entry name" value="GLUTAMATE DEHYDROGENASE 1, MITOCHONDRIAL"/>
    <property type="match status" value="1"/>
</dbReference>
<feature type="binding site" evidence="5">
    <location>
        <position position="364"/>
    </location>
    <ligand>
        <name>substrate</name>
    </ligand>
</feature>
<dbReference type="PIRSF" id="PIRSF000185">
    <property type="entry name" value="Glu_DH"/>
    <property type="match status" value="1"/>
</dbReference>
<dbReference type="SUPFAM" id="SSF53223">
    <property type="entry name" value="Aminoacid dehydrogenase-like, N-terminal domain"/>
    <property type="match status" value="1"/>
</dbReference>
<feature type="binding site" evidence="5">
    <location>
        <position position="192"/>
    </location>
    <ligand>
        <name>NAD(+)</name>
        <dbReference type="ChEBI" id="CHEBI:57540"/>
    </ligand>
</feature>
<evidence type="ECO:0000313" key="10">
    <source>
        <dbReference type="Proteomes" id="UP000236434"/>
    </source>
</evidence>
<keyword evidence="5" id="KW-0520">NAD</keyword>
<dbReference type="OrthoDB" id="9803297at2"/>
<organism evidence="9 10">
    <name type="scientific">Petrotoga olearia DSM 13574</name>
    <dbReference type="NCBI Taxonomy" id="1122955"/>
    <lineage>
        <taxon>Bacteria</taxon>
        <taxon>Thermotogati</taxon>
        <taxon>Thermotogota</taxon>
        <taxon>Thermotogae</taxon>
        <taxon>Petrotogales</taxon>
        <taxon>Petrotogaceae</taxon>
        <taxon>Petrotoga</taxon>
    </lineage>
</organism>
<dbReference type="InterPro" id="IPR036291">
    <property type="entry name" value="NAD(P)-bd_dom_sf"/>
</dbReference>
<evidence type="ECO:0000259" key="8">
    <source>
        <dbReference type="SMART" id="SM00839"/>
    </source>
</evidence>
<dbReference type="AlphaFoldDB" id="A0A2K1NZY8"/>
<feature type="binding site" evidence="5">
    <location>
        <position position="96"/>
    </location>
    <ligand>
        <name>substrate</name>
    </ligand>
</feature>